<evidence type="ECO:0000256" key="1">
    <source>
        <dbReference type="SAM" id="MobiDB-lite"/>
    </source>
</evidence>
<reference evidence="3 4" key="1">
    <citation type="journal article" date="2018" name="New Phytol.">
        <title>Phylogenomics of Endogonaceae and evolution of mycorrhizas within Mucoromycota.</title>
        <authorList>
            <person name="Chang Y."/>
            <person name="Desiro A."/>
            <person name="Na H."/>
            <person name="Sandor L."/>
            <person name="Lipzen A."/>
            <person name="Clum A."/>
            <person name="Barry K."/>
            <person name="Grigoriev I.V."/>
            <person name="Martin F.M."/>
            <person name="Stajich J.E."/>
            <person name="Smith M.E."/>
            <person name="Bonito G."/>
            <person name="Spatafora J.W."/>
        </authorList>
    </citation>
    <scope>NUCLEOTIDE SEQUENCE [LARGE SCALE GENOMIC DNA]</scope>
    <source>
        <strain evidence="3 4">AD002</strain>
    </source>
</reference>
<evidence type="ECO:0000259" key="2">
    <source>
        <dbReference type="Pfam" id="PF14766"/>
    </source>
</evidence>
<feature type="domain" description="RPA-interacting protein N-terminal" evidence="2">
    <location>
        <begin position="33"/>
        <end position="74"/>
    </location>
</feature>
<proteinExistence type="predicted"/>
<name>A0A433QK25_9FUNG</name>
<dbReference type="EMBL" id="RBNJ01004244">
    <property type="protein sequence ID" value="RUS30127.1"/>
    <property type="molecule type" value="Genomic_DNA"/>
</dbReference>
<dbReference type="AlphaFoldDB" id="A0A433QK25"/>
<protein>
    <recommendedName>
        <fullName evidence="2">RPA-interacting protein N-terminal domain-containing protein</fullName>
    </recommendedName>
</protein>
<dbReference type="Proteomes" id="UP000274822">
    <property type="component" value="Unassembled WGS sequence"/>
</dbReference>
<feature type="compositionally biased region" description="Polar residues" evidence="1">
    <location>
        <begin position="18"/>
        <end position="31"/>
    </location>
</feature>
<accession>A0A433QK25</accession>
<keyword evidence="4" id="KW-1185">Reference proteome</keyword>
<evidence type="ECO:0000313" key="4">
    <source>
        <dbReference type="Proteomes" id="UP000274822"/>
    </source>
</evidence>
<evidence type="ECO:0000313" key="3">
    <source>
        <dbReference type="EMBL" id="RUS30127.1"/>
    </source>
</evidence>
<comment type="caution">
    <text evidence="3">The sequence shown here is derived from an EMBL/GenBank/DDBJ whole genome shotgun (WGS) entry which is preliminary data.</text>
</comment>
<gene>
    <name evidence="3" type="ORF">BC938DRAFT_479825</name>
</gene>
<dbReference type="InterPro" id="IPR028158">
    <property type="entry name" value="RPA_interact_N_dom"/>
</dbReference>
<organism evidence="3 4">
    <name type="scientific">Jimgerdemannia flammicorona</name>
    <dbReference type="NCBI Taxonomy" id="994334"/>
    <lineage>
        <taxon>Eukaryota</taxon>
        <taxon>Fungi</taxon>
        <taxon>Fungi incertae sedis</taxon>
        <taxon>Mucoromycota</taxon>
        <taxon>Mucoromycotina</taxon>
        <taxon>Endogonomycetes</taxon>
        <taxon>Endogonales</taxon>
        <taxon>Endogonaceae</taxon>
        <taxon>Jimgerdemannia</taxon>
    </lineage>
</organism>
<sequence>MLIYASYTPHIPSPLGPRNNSSLMDAEYTSSKPHRVSVKQRSPPHQLWRDRFKQQCLTRIKESRDSLINSRRLGLMVADNTPIEVVEDEEKVLVGHLLIFYAALQLCEDFSE</sequence>
<dbReference type="Pfam" id="PF14766">
    <property type="entry name" value="RPA_interact_N"/>
    <property type="match status" value="1"/>
</dbReference>
<feature type="region of interest" description="Disordered" evidence="1">
    <location>
        <begin position="15"/>
        <end position="45"/>
    </location>
</feature>